<comment type="caution">
    <text evidence="1">The sequence shown here is derived from an EMBL/GenBank/DDBJ whole genome shotgun (WGS) entry which is preliminary data.</text>
</comment>
<name>A0ACC1PQT4_9PEZI</name>
<evidence type="ECO:0000313" key="1">
    <source>
        <dbReference type="EMBL" id="KAJ2997227.1"/>
    </source>
</evidence>
<keyword evidence="2" id="KW-1185">Reference proteome</keyword>
<gene>
    <name evidence="1" type="ORF">NUW58_g709</name>
</gene>
<accession>A0ACC1PQT4</accession>
<dbReference type="EMBL" id="JAPDGR010000064">
    <property type="protein sequence ID" value="KAJ2997227.1"/>
    <property type="molecule type" value="Genomic_DNA"/>
</dbReference>
<dbReference type="Proteomes" id="UP001143856">
    <property type="component" value="Unassembled WGS sequence"/>
</dbReference>
<organism evidence="1 2">
    <name type="scientific">Xylaria curta</name>
    <dbReference type="NCBI Taxonomy" id="42375"/>
    <lineage>
        <taxon>Eukaryota</taxon>
        <taxon>Fungi</taxon>
        <taxon>Dikarya</taxon>
        <taxon>Ascomycota</taxon>
        <taxon>Pezizomycotina</taxon>
        <taxon>Sordariomycetes</taxon>
        <taxon>Xylariomycetidae</taxon>
        <taxon>Xylariales</taxon>
        <taxon>Xylariaceae</taxon>
        <taxon>Xylaria</taxon>
    </lineage>
</organism>
<proteinExistence type="predicted"/>
<reference evidence="1" key="1">
    <citation type="submission" date="2022-10" db="EMBL/GenBank/DDBJ databases">
        <title>Genome Sequence of Xylaria curta.</title>
        <authorList>
            <person name="Buettner E."/>
        </authorList>
    </citation>
    <scope>NUCLEOTIDE SEQUENCE</scope>
    <source>
        <strain evidence="1">Babe10</strain>
    </source>
</reference>
<protein>
    <submittedName>
        <fullName evidence="1">Uncharacterized protein</fullName>
    </submittedName>
</protein>
<evidence type="ECO:0000313" key="2">
    <source>
        <dbReference type="Proteomes" id="UP001143856"/>
    </source>
</evidence>
<sequence>MKTFIFSTLLLALGSEVHGGGAGPFSNWLRPAPDEEFGPLPVPPDLIVYHGQHPNVSRSATFHPFKNAWADLGPDSVLRNAEWTWRVNVSQFYAPYNGSEVAEPSDRQAFVSQTYDFSWSGDTNISEALDGDTGLLCITKFQQMSDLPVNVTNALIDGTSCVPAFGQACVDAILNLTPAPTMERGCRGKGPANYISFNTLAECSGSFGPYKSNSNTVGVGFDLGNATEQIDSGNTFWVNTSGPVLGDETWLYEKVANQISFMLLTTTLPTSKEPNASTVTGKELLCLRANNTQLPDVDVNQDGIALVGEVVLLSAGTSTIAGISSFMFLRFVVLMVAVVFG</sequence>